<accession>A0A8J2VZ92</accession>
<dbReference type="SUPFAM" id="SSF89919">
    <property type="entry name" value="Ribosome-binding factor A, RbfA"/>
    <property type="match status" value="1"/>
</dbReference>
<name>A0A8J2VZ92_9NEOP</name>
<dbReference type="EMBL" id="CAKASE010000050">
    <property type="protein sequence ID" value="CAG9564113.1"/>
    <property type="molecule type" value="Genomic_DNA"/>
</dbReference>
<evidence type="ECO:0000313" key="2">
    <source>
        <dbReference type="EMBL" id="CAG9564113.1"/>
    </source>
</evidence>
<evidence type="ECO:0000256" key="1">
    <source>
        <dbReference type="SAM" id="MobiDB-lite"/>
    </source>
</evidence>
<sequence length="280" mass="32566">MNMPSVKSLTKVKCEPGKRGVRRIAMLNKLFMKNITDILSTGTVKILPNLQSINVFWVCKGDASDVQTEALLHSIAGPLRHELSTLRLMGEVPYIVFVKDRQESQTVDLDRRLAIADYGEDYTPTEIGHLLRTDFTLNTKLSPEVKAKIKQLEEKIYDSEDPIPEMTHNVYGLDHAKILNRLLGARRKTRDAWDSIKAEAPCITYRVEPKTSNIDTGKQKKDLSEFLLQRQIQQNKLYKKLRSERKNVEIEQIEEEPDYIEEDYYEDEEDYEFEEDDRKK</sequence>
<dbReference type="Gene3D" id="3.30.300.20">
    <property type="match status" value="1"/>
</dbReference>
<dbReference type="AlphaFoldDB" id="A0A8J2VZ92"/>
<comment type="caution">
    <text evidence="2">The sequence shown here is derived from an EMBL/GenBank/DDBJ whole genome shotgun (WGS) entry which is preliminary data.</text>
</comment>
<gene>
    <name evidence="2" type="ORF">DCHRY22_LOCUS5145</name>
</gene>
<feature type="region of interest" description="Disordered" evidence="1">
    <location>
        <begin position="257"/>
        <end position="280"/>
    </location>
</feature>
<dbReference type="PANTHER" id="PTHR14725:SF0">
    <property type="entry name" value="RIBOSOME-BINDING FACTOR A, MITOCHONDRIAL-RELATED"/>
    <property type="match status" value="1"/>
</dbReference>
<dbReference type="InterPro" id="IPR039212">
    <property type="entry name" value="RBFA_mitochondrial"/>
</dbReference>
<dbReference type="PANTHER" id="PTHR14725">
    <property type="entry name" value="RIBOSOME-BINDING FACTOR A, MITOCHONDRIAL-RELATED"/>
    <property type="match status" value="1"/>
</dbReference>
<dbReference type="OrthoDB" id="418445at2759"/>
<protein>
    <submittedName>
        <fullName evidence="2">(African queen) hypothetical protein</fullName>
    </submittedName>
</protein>
<proteinExistence type="predicted"/>
<keyword evidence="3" id="KW-1185">Reference proteome</keyword>
<dbReference type="InterPro" id="IPR015946">
    <property type="entry name" value="KH_dom-like_a/b"/>
</dbReference>
<dbReference type="Proteomes" id="UP000789524">
    <property type="component" value="Unassembled WGS sequence"/>
</dbReference>
<organism evidence="2 3">
    <name type="scientific">Danaus chrysippus</name>
    <name type="common">African queen</name>
    <dbReference type="NCBI Taxonomy" id="151541"/>
    <lineage>
        <taxon>Eukaryota</taxon>
        <taxon>Metazoa</taxon>
        <taxon>Ecdysozoa</taxon>
        <taxon>Arthropoda</taxon>
        <taxon>Hexapoda</taxon>
        <taxon>Insecta</taxon>
        <taxon>Pterygota</taxon>
        <taxon>Neoptera</taxon>
        <taxon>Endopterygota</taxon>
        <taxon>Lepidoptera</taxon>
        <taxon>Glossata</taxon>
        <taxon>Ditrysia</taxon>
        <taxon>Papilionoidea</taxon>
        <taxon>Nymphalidae</taxon>
        <taxon>Danainae</taxon>
        <taxon>Danaini</taxon>
        <taxon>Danaina</taxon>
        <taxon>Danaus</taxon>
        <taxon>Anosia</taxon>
    </lineage>
</organism>
<evidence type="ECO:0000313" key="3">
    <source>
        <dbReference type="Proteomes" id="UP000789524"/>
    </source>
</evidence>
<dbReference type="InterPro" id="IPR023799">
    <property type="entry name" value="RbfA_dom_sf"/>
</dbReference>
<reference evidence="2" key="1">
    <citation type="submission" date="2021-09" db="EMBL/GenBank/DDBJ databases">
        <authorList>
            <person name="Martin H S."/>
        </authorList>
    </citation>
    <scope>NUCLEOTIDE SEQUENCE</scope>
</reference>